<proteinExistence type="predicted"/>
<keyword evidence="1" id="KW-0812">Transmembrane</keyword>
<feature type="transmembrane region" description="Helical" evidence="1">
    <location>
        <begin position="63"/>
        <end position="86"/>
    </location>
</feature>
<evidence type="ECO:0000313" key="2">
    <source>
        <dbReference type="EMBL" id="ASG67658.1"/>
    </source>
</evidence>
<keyword evidence="3" id="KW-1185">Reference proteome</keyword>
<organism evidence="2 3">
    <name type="scientific">Francisella halioticida</name>
    <dbReference type="NCBI Taxonomy" id="549298"/>
    <lineage>
        <taxon>Bacteria</taxon>
        <taxon>Pseudomonadati</taxon>
        <taxon>Pseudomonadota</taxon>
        <taxon>Gammaproteobacteria</taxon>
        <taxon>Thiotrichales</taxon>
        <taxon>Francisellaceae</taxon>
        <taxon>Francisella</taxon>
    </lineage>
</organism>
<evidence type="ECO:0000313" key="3">
    <source>
        <dbReference type="Proteomes" id="UP000249910"/>
    </source>
</evidence>
<accession>A0ABM6LYV8</accession>
<protein>
    <submittedName>
        <fullName evidence="2">Uncharacterized protein</fullName>
    </submittedName>
</protein>
<dbReference type="EMBL" id="CP022132">
    <property type="protein sequence ID" value="ASG67658.1"/>
    <property type="molecule type" value="Genomic_DNA"/>
</dbReference>
<feature type="transmembrane region" description="Helical" evidence="1">
    <location>
        <begin position="21"/>
        <end position="43"/>
    </location>
</feature>
<name>A0ABM6LYV8_9GAMM</name>
<reference evidence="2 3" key="1">
    <citation type="submission" date="2017-06" db="EMBL/GenBank/DDBJ databases">
        <title>Complete genome of Francisella halioticida.</title>
        <authorList>
            <person name="Sjodin A."/>
        </authorList>
    </citation>
    <scope>NUCLEOTIDE SEQUENCE [LARGE SCALE GENOMIC DNA]</scope>
    <source>
        <strain evidence="2 3">DSM 23729</strain>
    </source>
</reference>
<dbReference type="Proteomes" id="UP000249910">
    <property type="component" value="Chromosome"/>
</dbReference>
<dbReference type="RefSeq" id="WP_088772184.1">
    <property type="nucleotide sequence ID" value="NZ_CP022132.1"/>
</dbReference>
<gene>
    <name evidence="2" type="ORF">CDV26_03970</name>
</gene>
<sequence length="99" mass="11296">MKLKPCTVNLFNFSDIDIEKYISNLFIVIFILITAFLVLHLYVLSSMYKLEVVAADTFVVTGIVYLLKYSITLGLIRAFLEIPVVLNKIYKSIQKLGCN</sequence>
<keyword evidence="1" id="KW-1133">Transmembrane helix</keyword>
<evidence type="ECO:0000256" key="1">
    <source>
        <dbReference type="SAM" id="Phobius"/>
    </source>
</evidence>
<keyword evidence="1" id="KW-0472">Membrane</keyword>